<reference evidence="4 5" key="1">
    <citation type="submission" date="2019-11" db="EMBL/GenBank/DDBJ databases">
        <title>Genome of Strain BIT-d1.</title>
        <authorList>
            <person name="Yang Y."/>
        </authorList>
    </citation>
    <scope>NUCLEOTIDE SEQUENCE [LARGE SCALE GENOMIC DNA]</scope>
    <source>
        <strain evidence="4 5">BIT-d1</strain>
    </source>
</reference>
<dbReference type="OrthoDB" id="1776264at2"/>
<dbReference type="RefSeq" id="WP_155092203.1">
    <property type="nucleotide sequence ID" value="NZ_WMJX01000015.1"/>
</dbReference>
<feature type="domain" description="Calcineurin-like phosphoesterase N-terminal" evidence="3">
    <location>
        <begin position="39"/>
        <end position="101"/>
    </location>
</feature>
<dbReference type="InterPro" id="IPR032288">
    <property type="entry name" value="Metallophos_C"/>
</dbReference>
<dbReference type="InterPro" id="IPR004843">
    <property type="entry name" value="Calcineurin-like_PHP"/>
</dbReference>
<evidence type="ECO:0000259" key="3">
    <source>
        <dbReference type="Pfam" id="PF16371"/>
    </source>
</evidence>
<evidence type="ECO:0000313" key="4">
    <source>
        <dbReference type="EMBL" id="MTG98174.1"/>
    </source>
</evidence>
<accession>A0A6I3LK38</accession>
<evidence type="ECO:0000259" key="2">
    <source>
        <dbReference type="Pfam" id="PF16370"/>
    </source>
</evidence>
<dbReference type="Pfam" id="PF16370">
    <property type="entry name" value="MetallophosC"/>
    <property type="match status" value="1"/>
</dbReference>
<sequence length="526" mass="59899">MKKRFYTLAFVLTAVVAVGQNSVKGYVFVDKNQNGKKERKEEVLSGVSVSNGVDVVQTDHKGFYELPLTGDNQIFVIKPSQYTTAVDQYNLPKTYVTHKPKGSPKGTQYEGVAPTGKLPKEVNFAMIAQEESAEFKAFIFGDPQPYSLQELDYFKKAIVDEVKHKTKGISFGISLGDLVGDKLDLHTPYKDVMKQVGLPWYNVMGNHDMNYEATEDIYSDETFEKNFGPANYAFNYGEAHFIVLDDILYPHPIKKKGYLGGFRKDQIAFVKNNLKYVDKDKLVVISLHIPLFIGGEKHFDQESRQELLDVLSGHENILVLSAHTHYQMHQFYTKEHGWSGVKPIHEYNVGTTSGDWYSGEFNELGVPASTMRDGTPRGYATLVVKGNEYALDYKVSGESEDYKMELFMPKVMADKRAGNYRVYANVFMGTERDQVEYRVNEGQWKKMNKENGVDPAFYAEVQKYDLTDELLGGRKPSNPINSSHLWSAKLPFNIGVGEHTVEVRVKDMFGREYTEKKTYRIEKSKY</sequence>
<dbReference type="Gene3D" id="3.60.21.10">
    <property type="match status" value="1"/>
</dbReference>
<dbReference type="PANTHER" id="PTHR43143:SF6">
    <property type="entry name" value="BLL3016 PROTEIN"/>
    <property type="match status" value="1"/>
</dbReference>
<dbReference type="Proteomes" id="UP000438760">
    <property type="component" value="Unassembled WGS sequence"/>
</dbReference>
<organism evidence="4 5">
    <name type="scientific">Myroides albus</name>
    <dbReference type="NCBI Taxonomy" id="2562892"/>
    <lineage>
        <taxon>Bacteria</taxon>
        <taxon>Pseudomonadati</taxon>
        <taxon>Bacteroidota</taxon>
        <taxon>Flavobacteriia</taxon>
        <taxon>Flavobacteriales</taxon>
        <taxon>Flavobacteriaceae</taxon>
        <taxon>Myroides</taxon>
    </lineage>
</organism>
<name>A0A6I3LK38_9FLAO</name>
<protein>
    <submittedName>
        <fullName evidence="4">Metallophosphoesterase</fullName>
    </submittedName>
</protein>
<keyword evidence="5" id="KW-1185">Reference proteome</keyword>
<dbReference type="InterPro" id="IPR029052">
    <property type="entry name" value="Metallo-depent_PP-like"/>
</dbReference>
<proteinExistence type="predicted"/>
<dbReference type="EMBL" id="WMJX01000015">
    <property type="protein sequence ID" value="MTG98174.1"/>
    <property type="molecule type" value="Genomic_DNA"/>
</dbReference>
<dbReference type="PANTHER" id="PTHR43143">
    <property type="entry name" value="METALLOPHOSPHOESTERASE, CALCINEURIN SUPERFAMILY"/>
    <property type="match status" value="1"/>
</dbReference>
<dbReference type="SUPFAM" id="SSF56300">
    <property type="entry name" value="Metallo-dependent phosphatases"/>
    <property type="match status" value="1"/>
</dbReference>
<dbReference type="InterPro" id="IPR032285">
    <property type="entry name" value="Metallophos_N"/>
</dbReference>
<dbReference type="Pfam" id="PF00149">
    <property type="entry name" value="Metallophos"/>
    <property type="match status" value="1"/>
</dbReference>
<feature type="domain" description="Calcineurin-like phosphoesterase C-terminal" evidence="2">
    <location>
        <begin position="346"/>
        <end position="513"/>
    </location>
</feature>
<evidence type="ECO:0000259" key="1">
    <source>
        <dbReference type="Pfam" id="PF00149"/>
    </source>
</evidence>
<evidence type="ECO:0000313" key="5">
    <source>
        <dbReference type="Proteomes" id="UP000438760"/>
    </source>
</evidence>
<dbReference type="GO" id="GO:0016787">
    <property type="term" value="F:hydrolase activity"/>
    <property type="evidence" value="ECO:0007669"/>
    <property type="project" value="InterPro"/>
</dbReference>
<feature type="domain" description="Calcineurin-like phosphoesterase" evidence="1">
    <location>
        <begin position="139"/>
        <end position="326"/>
    </location>
</feature>
<dbReference type="Pfam" id="PF16371">
    <property type="entry name" value="MetallophosN"/>
    <property type="match status" value="1"/>
</dbReference>
<dbReference type="Gene3D" id="2.60.40.10">
    <property type="entry name" value="Immunoglobulins"/>
    <property type="match status" value="1"/>
</dbReference>
<dbReference type="InterPro" id="IPR013783">
    <property type="entry name" value="Ig-like_fold"/>
</dbReference>
<dbReference type="InterPro" id="IPR051918">
    <property type="entry name" value="STPP_CPPED1"/>
</dbReference>
<comment type="caution">
    <text evidence="4">The sequence shown here is derived from an EMBL/GenBank/DDBJ whole genome shotgun (WGS) entry which is preliminary data.</text>
</comment>
<dbReference type="AlphaFoldDB" id="A0A6I3LK38"/>
<gene>
    <name evidence="4" type="ORF">GJV76_08535</name>
</gene>